<organism evidence="2">
    <name type="scientific">Anguilla anguilla</name>
    <name type="common">European freshwater eel</name>
    <name type="synonym">Muraena anguilla</name>
    <dbReference type="NCBI Taxonomy" id="7936"/>
    <lineage>
        <taxon>Eukaryota</taxon>
        <taxon>Metazoa</taxon>
        <taxon>Chordata</taxon>
        <taxon>Craniata</taxon>
        <taxon>Vertebrata</taxon>
        <taxon>Euteleostomi</taxon>
        <taxon>Actinopterygii</taxon>
        <taxon>Neopterygii</taxon>
        <taxon>Teleostei</taxon>
        <taxon>Anguilliformes</taxon>
        <taxon>Anguillidae</taxon>
        <taxon>Anguilla</taxon>
    </lineage>
</organism>
<evidence type="ECO:0000313" key="2">
    <source>
        <dbReference type="EMBL" id="JAH84382.1"/>
    </source>
</evidence>
<name>A0A0E9W206_ANGAN</name>
<dbReference type="EMBL" id="GBXM01024195">
    <property type="protein sequence ID" value="JAH84382.1"/>
    <property type="molecule type" value="Transcribed_RNA"/>
</dbReference>
<protein>
    <submittedName>
        <fullName evidence="2">Uncharacterized protein</fullName>
    </submittedName>
</protein>
<keyword evidence="1" id="KW-1133">Transmembrane helix</keyword>
<reference evidence="2" key="2">
    <citation type="journal article" date="2015" name="Fish Shellfish Immunol.">
        <title>Early steps in the European eel (Anguilla anguilla)-Vibrio vulnificus interaction in the gills: Role of the RtxA13 toxin.</title>
        <authorList>
            <person name="Callol A."/>
            <person name="Pajuelo D."/>
            <person name="Ebbesson L."/>
            <person name="Teles M."/>
            <person name="MacKenzie S."/>
            <person name="Amaro C."/>
        </authorList>
    </citation>
    <scope>NUCLEOTIDE SEQUENCE</scope>
</reference>
<dbReference type="AlphaFoldDB" id="A0A0E9W206"/>
<accession>A0A0E9W206</accession>
<sequence>MKFDFCIILHFGLVNNAQLSSAFFFLFFHLAVELYLHFAFKIMRRAEEAM</sequence>
<feature type="transmembrane region" description="Helical" evidence="1">
    <location>
        <begin position="20"/>
        <end position="40"/>
    </location>
</feature>
<keyword evidence="1" id="KW-0472">Membrane</keyword>
<evidence type="ECO:0000256" key="1">
    <source>
        <dbReference type="SAM" id="Phobius"/>
    </source>
</evidence>
<reference evidence="2" key="1">
    <citation type="submission" date="2014-11" db="EMBL/GenBank/DDBJ databases">
        <authorList>
            <person name="Amaro Gonzalez C."/>
        </authorList>
    </citation>
    <scope>NUCLEOTIDE SEQUENCE</scope>
</reference>
<proteinExistence type="predicted"/>
<keyword evidence="1" id="KW-0812">Transmembrane</keyword>